<accession>A0A1H8LJC3</accession>
<dbReference type="AlphaFoldDB" id="A0A1H8LJC3"/>
<dbReference type="Proteomes" id="UP000199615">
    <property type="component" value="Unassembled WGS sequence"/>
</dbReference>
<dbReference type="PANTHER" id="PTHR10314">
    <property type="entry name" value="CYSTATHIONINE BETA-SYNTHASE"/>
    <property type="match status" value="1"/>
</dbReference>
<evidence type="ECO:0000256" key="5">
    <source>
        <dbReference type="ARBA" id="ARBA00078257"/>
    </source>
</evidence>
<evidence type="ECO:0000313" key="9">
    <source>
        <dbReference type="Proteomes" id="UP000199615"/>
    </source>
</evidence>
<dbReference type="InterPro" id="IPR001926">
    <property type="entry name" value="TrpB-like_PALP"/>
</dbReference>
<dbReference type="InterPro" id="IPR050214">
    <property type="entry name" value="Cys_Synth/Cystath_Beta-Synth"/>
</dbReference>
<evidence type="ECO:0000313" key="8">
    <source>
        <dbReference type="EMBL" id="SEO05312.1"/>
    </source>
</evidence>
<reference evidence="9" key="1">
    <citation type="submission" date="2016-10" db="EMBL/GenBank/DDBJ databases">
        <authorList>
            <person name="Varghese N."/>
            <person name="Submissions S."/>
        </authorList>
    </citation>
    <scope>NUCLEOTIDE SEQUENCE [LARGE SCALE GENOMIC DNA]</scope>
    <source>
        <strain evidence="9">DSM 123</strain>
    </source>
</reference>
<evidence type="ECO:0000256" key="6">
    <source>
        <dbReference type="ARBA" id="ARBA00079153"/>
    </source>
</evidence>
<proteinExistence type="inferred from homology"/>
<dbReference type="Gene3D" id="3.40.50.1100">
    <property type="match status" value="2"/>
</dbReference>
<keyword evidence="3" id="KW-0663">Pyridoxal phosphate</keyword>
<evidence type="ECO:0000256" key="4">
    <source>
        <dbReference type="ARBA" id="ARBA00072081"/>
    </source>
</evidence>
<dbReference type="FunFam" id="3.40.50.1100:FF:000003">
    <property type="entry name" value="Cystathionine beta-synthase"/>
    <property type="match status" value="1"/>
</dbReference>
<dbReference type="CDD" id="cd01561">
    <property type="entry name" value="CBS_like"/>
    <property type="match status" value="1"/>
</dbReference>
<keyword evidence="9" id="KW-1185">Reference proteome</keyword>
<dbReference type="FunFam" id="3.40.50.1100:FF:000118">
    <property type="entry name" value="Related to CYS4-cystathionine beta-synthase"/>
    <property type="match status" value="1"/>
</dbReference>
<dbReference type="Pfam" id="PF00291">
    <property type="entry name" value="PALP"/>
    <property type="match status" value="1"/>
</dbReference>
<evidence type="ECO:0000259" key="7">
    <source>
        <dbReference type="Pfam" id="PF00291"/>
    </source>
</evidence>
<dbReference type="GO" id="GO:0044272">
    <property type="term" value="P:sulfur compound biosynthetic process"/>
    <property type="evidence" value="ECO:0007669"/>
    <property type="project" value="UniProtKB-ARBA"/>
</dbReference>
<evidence type="ECO:0000256" key="3">
    <source>
        <dbReference type="ARBA" id="ARBA00022898"/>
    </source>
</evidence>
<dbReference type="EMBL" id="FODT01000001">
    <property type="protein sequence ID" value="SEO05312.1"/>
    <property type="molecule type" value="Genomic_DNA"/>
</dbReference>
<comment type="similarity">
    <text evidence="2">Belongs to the cysteine synthase/cystathionine beta-synthase family.</text>
</comment>
<name>A0A1H8LJC3_9BRAD</name>
<protein>
    <recommendedName>
        <fullName evidence="4">Cysteine synthase B</fullName>
    </recommendedName>
    <alternativeName>
        <fullName evidence="5">O-acetylserine (thiol)-lyase B</fullName>
    </alternativeName>
    <alternativeName>
        <fullName evidence="6">O-acetylserine sulfhydrylase B</fullName>
    </alternativeName>
</protein>
<evidence type="ECO:0000256" key="1">
    <source>
        <dbReference type="ARBA" id="ARBA00001933"/>
    </source>
</evidence>
<comment type="cofactor">
    <cofactor evidence="1">
        <name>pyridoxal 5'-phosphate</name>
        <dbReference type="ChEBI" id="CHEBI:597326"/>
    </cofactor>
</comment>
<dbReference type="GO" id="GO:0009069">
    <property type="term" value="P:serine family amino acid metabolic process"/>
    <property type="evidence" value="ECO:0007669"/>
    <property type="project" value="UniProtKB-ARBA"/>
</dbReference>
<evidence type="ECO:0000256" key="2">
    <source>
        <dbReference type="ARBA" id="ARBA00007103"/>
    </source>
</evidence>
<gene>
    <name evidence="8" type="ORF">SAMN05444123_101104</name>
</gene>
<feature type="domain" description="Tryptophan synthase beta chain-like PALP" evidence="7">
    <location>
        <begin position="8"/>
        <end position="302"/>
    </location>
</feature>
<dbReference type="RefSeq" id="WP_011504572.1">
    <property type="nucleotide sequence ID" value="NZ_FODT01000001.1"/>
</dbReference>
<dbReference type="OrthoDB" id="9805733at2"/>
<dbReference type="SUPFAM" id="SSF53686">
    <property type="entry name" value="Tryptophan synthase beta subunit-like PLP-dependent enzymes"/>
    <property type="match status" value="1"/>
</dbReference>
<organism evidence="8 9">
    <name type="scientific">Rhodopseudomonas pseudopalustris</name>
    <dbReference type="NCBI Taxonomy" id="1513892"/>
    <lineage>
        <taxon>Bacteria</taxon>
        <taxon>Pseudomonadati</taxon>
        <taxon>Pseudomonadota</taxon>
        <taxon>Alphaproteobacteria</taxon>
        <taxon>Hyphomicrobiales</taxon>
        <taxon>Nitrobacteraceae</taxon>
        <taxon>Rhodopseudomonas</taxon>
    </lineage>
</organism>
<dbReference type="GO" id="GO:0006534">
    <property type="term" value="P:cysteine metabolic process"/>
    <property type="evidence" value="ECO:0007669"/>
    <property type="project" value="UniProtKB-ARBA"/>
</dbReference>
<sequence>MRLHVGNAVGATPLVEITKLDIPDGIRVFAKLEFLNPGGSIKDRMVKYILDHAERVGALQPGATIVENTSGNTGAAIAMFAAERGYRAILTMPDKVSQEKQNVLRAMGAQTIVCPTAVRPDSPEHYVETARRLHREIPGSFMLNQYDNPLNAEAHFHTTGPEIWEALGGRITAFVSSGSTGGTISGIGGYLRSKNPDIHVVLLDPVGSIYHKYFHEGVVDPREIAAYHVEGVGEDHLAKCMDFSVLTNVIRFNDRNAIQMCHELARKEGLLCGGSSGANIWGCIEVAKALKPPAVIVTVLPDSGAKYVSKIYNADWLAEQRFADGSSATVSMRSPAPSDA</sequence>
<dbReference type="InterPro" id="IPR036052">
    <property type="entry name" value="TrpB-like_PALP_sf"/>
</dbReference>